<sequence length="148" mass="15928">MRKIALLALLAALAGCAATPKPVGYGRFAMASDAIDKKMADDTVKKLVTLYPPAGTRFELQHGATDPFGTSLVATLRAQGYALQEQMPTSRSGADDNGKHRTLAYVFDQPSGTDMYRVTLTIDAQSLSRVYLAKDGSVAPAGYWVRKE</sequence>
<gene>
    <name evidence="2" type="ORF">HAV22_25530</name>
</gene>
<dbReference type="Pfam" id="PF07283">
    <property type="entry name" value="TrbH"/>
    <property type="match status" value="1"/>
</dbReference>
<keyword evidence="1" id="KW-0732">Signal</keyword>
<feature type="signal peptide" evidence="1">
    <location>
        <begin position="1"/>
        <end position="17"/>
    </location>
</feature>
<organism evidence="2 3">
    <name type="scientific">Telluria antibiotica</name>
    <dbReference type="NCBI Taxonomy" id="2717319"/>
    <lineage>
        <taxon>Bacteria</taxon>
        <taxon>Pseudomonadati</taxon>
        <taxon>Pseudomonadota</taxon>
        <taxon>Betaproteobacteria</taxon>
        <taxon>Burkholderiales</taxon>
        <taxon>Oxalobacteraceae</taxon>
        <taxon>Telluria group</taxon>
        <taxon>Telluria</taxon>
    </lineage>
</organism>
<reference evidence="2 3" key="1">
    <citation type="submission" date="2020-03" db="EMBL/GenBank/DDBJ databases">
        <title>Genome sequence of strain Massilia sp. TW-1.</title>
        <authorList>
            <person name="Chaudhary D.K."/>
        </authorList>
    </citation>
    <scope>NUCLEOTIDE SEQUENCE [LARGE SCALE GENOMIC DNA]</scope>
    <source>
        <strain evidence="2 3">TW-1</strain>
    </source>
</reference>
<dbReference type="EMBL" id="JAAQOM010000018">
    <property type="protein sequence ID" value="NIA56990.1"/>
    <property type="molecule type" value="Genomic_DNA"/>
</dbReference>
<keyword evidence="3" id="KW-1185">Reference proteome</keyword>
<name>A0ABX0PHT1_9BURK</name>
<proteinExistence type="predicted"/>
<dbReference type="PROSITE" id="PS51257">
    <property type="entry name" value="PROKAR_LIPOPROTEIN"/>
    <property type="match status" value="1"/>
</dbReference>
<evidence type="ECO:0000313" key="2">
    <source>
        <dbReference type="EMBL" id="NIA56990.1"/>
    </source>
</evidence>
<protein>
    <submittedName>
        <fullName evidence="2">Conjugal transfer protein TrbH</fullName>
    </submittedName>
</protein>
<evidence type="ECO:0000313" key="3">
    <source>
        <dbReference type="Proteomes" id="UP000716322"/>
    </source>
</evidence>
<dbReference type="Proteomes" id="UP000716322">
    <property type="component" value="Unassembled WGS sequence"/>
</dbReference>
<dbReference type="InterPro" id="IPR010837">
    <property type="entry name" value="Conjugal_tfr_TrbH"/>
</dbReference>
<feature type="chain" id="PRO_5046324998" evidence="1">
    <location>
        <begin position="18"/>
        <end position="148"/>
    </location>
</feature>
<dbReference type="RefSeq" id="WP_166863129.1">
    <property type="nucleotide sequence ID" value="NZ_JAAQOM010000018.1"/>
</dbReference>
<comment type="caution">
    <text evidence="2">The sequence shown here is derived from an EMBL/GenBank/DDBJ whole genome shotgun (WGS) entry which is preliminary data.</text>
</comment>
<evidence type="ECO:0000256" key="1">
    <source>
        <dbReference type="SAM" id="SignalP"/>
    </source>
</evidence>
<accession>A0ABX0PHT1</accession>